<evidence type="ECO:0000256" key="3">
    <source>
        <dbReference type="ARBA" id="ARBA00022448"/>
    </source>
</evidence>
<evidence type="ECO:0000313" key="12">
    <source>
        <dbReference type="EMBL" id="KAK0385469.1"/>
    </source>
</evidence>
<keyword evidence="3" id="KW-0813">Transport</keyword>
<sequence>MPLKTFRSQTWALIKKNLIIIFLRSWFTTFLRYIFPIIFVTILWKIPDFAQDKNQYGMGEATAVRSLEDALGDGKLVLITKGGSLAADLERVLDDITKPLSRANVVYLNGTGESDVLDGLDKECPVNNRGLAPCFGAVVFHDTPLTPGGEDWWNYDIRAAPDQFTGRFNTLKHNDPIDKLFLPLQAAVDNAILNQTELPEAVKFTQVGSQKDAEYDRKIKFLDMISSLVIFFLFITASFVVQHVSAMVAKDRDSGMSDLIDSMSGGAAWARVVSYVVTFDIAYLPLWIILGCLNWALLLRNVSLALVLFWQILGGFAVTSGAVFATAFFRRATAASIAVVLASFFLAVGGAAQHSADPKGIAQFLACGLLFPPMTWVFLFGYLLSGQKVLHDVNLLKPLEGDGEYASANIWTTKFPSIVLFAFLIIQIIGFVALAALVETAFHGKPNRHADFVPESEDEHVAVRTTGLVKVYQSSFSTCWRGKKVKAVDGLDLVSHKNQVLCLLGPNGSGKTTTLDMLAGNQKPTAGSIQLKALPTQLGVCPQKNVLWNKLTVREHLVIWNTLKGGIEGAASIDRLIEKCDLASKRNDQAKTLSGGTKRKLQLACMLIGGSSMCLLDEVTSGLDPLSRRAIWNVILSERSHRTMILTTHFLDEAEVLSDHIFILSLGSTKCQGSPAQLKTQFGGGYHVSLPKTVDVSHLEYPVTTKDDQYICKVQDSQAAVQVLSGFRNLGNGQACITGPTIEDVFLRVSEQPGPVGAAHCEELTTSGTAGSPLMDRQPTTRIRTFLIQTRALFIKRLIILRSQWWIYLFALALPLVVTYFVGSTLKTYFTPKCSERLPTEPWVFSFDNWQSLNWMTIERLVVFRFFSGGLWVPKDSPPTVVMPMNWNPPYLGMGLLNIANQVRSGVNITGGVGEMRSYRENEYYDSLFYIIIVCLMQALYPAFFAIYPAYERRTQVRALQYSNGIRPAPLLTAYLFFDFIFVVVIAAVTTVLMSVAASWWSVFHVFIVLLFHGIAATMLVYLVSRMARSQPGAFVMSFILSGIMYGICIIAVTVANLGVKDQSTIDGVGFGLGIIFPIQNVFRALELGLNSNAIRCRPKGFLTNPSSIYAYAGPVLLLLLQIILLFFLTMYVEGISMAWITRRPKTSIGDGELGLSTGRTDVDAEKTRVVASEVDLLRLLNVSKKFGKNVAVDDVSFGLRGGEIMALLGPNGAGKTTTINMIRGDMAPDSGRIYLEGIDTFANKRLAQQHLGVCPQFDALDMLTVREHLVFYARCKNVPDINNQVDQVMNLVGITPHAGKMAAKLSGGNKRKLSLAIALLVNPPVLILDEPSSAMDASSKRVLWKTLQAVAPGRSVLITTHSMEEADALSTRAVILAKRMLAIGTIRELREAYSNEYHVHLVLKSAPTSSGIEMEEVASWVRDTFGSQVQIDGENLGGQVRFIVPIDSPVPPSASGTAGPQNFVQYMIETLEGSKEALGIDCYSINTATMERVFLSVMKNSDMDEDTSVEKRKWWQF</sequence>
<dbReference type="GO" id="GO:0140359">
    <property type="term" value="F:ABC-type transporter activity"/>
    <property type="evidence" value="ECO:0007669"/>
    <property type="project" value="InterPro"/>
</dbReference>
<dbReference type="SUPFAM" id="SSF52540">
    <property type="entry name" value="P-loop containing nucleoside triphosphate hydrolases"/>
    <property type="match status" value="2"/>
</dbReference>
<name>A0AA39GEF8_SARSR</name>
<comment type="subcellular location">
    <subcellularLocation>
        <location evidence="1">Membrane</location>
        <topology evidence="1">Multi-pass membrane protein</topology>
    </subcellularLocation>
</comment>
<dbReference type="Pfam" id="PF00005">
    <property type="entry name" value="ABC_tran"/>
    <property type="match status" value="2"/>
</dbReference>
<feature type="transmembrane region" description="Helical" evidence="10">
    <location>
        <begin position="221"/>
        <end position="241"/>
    </location>
</feature>
<dbReference type="EMBL" id="JAPDFR010000007">
    <property type="protein sequence ID" value="KAK0385469.1"/>
    <property type="molecule type" value="Genomic_DNA"/>
</dbReference>
<evidence type="ECO:0000256" key="8">
    <source>
        <dbReference type="ARBA" id="ARBA00022989"/>
    </source>
</evidence>
<evidence type="ECO:0000256" key="9">
    <source>
        <dbReference type="ARBA" id="ARBA00023136"/>
    </source>
</evidence>
<dbReference type="InterPro" id="IPR003593">
    <property type="entry name" value="AAA+_ATPase"/>
</dbReference>
<dbReference type="GO" id="GO:0005524">
    <property type="term" value="F:ATP binding"/>
    <property type="evidence" value="ECO:0007669"/>
    <property type="project" value="UniProtKB-KW"/>
</dbReference>
<feature type="transmembrane region" description="Helical" evidence="10">
    <location>
        <begin position="418"/>
        <end position="438"/>
    </location>
</feature>
<dbReference type="GO" id="GO:0005319">
    <property type="term" value="F:lipid transporter activity"/>
    <property type="evidence" value="ECO:0007669"/>
    <property type="project" value="TreeGrafter"/>
</dbReference>
<evidence type="ECO:0000256" key="6">
    <source>
        <dbReference type="ARBA" id="ARBA00022741"/>
    </source>
</evidence>
<keyword evidence="6" id="KW-0547">Nucleotide-binding</keyword>
<gene>
    <name evidence="12" type="ORF">NLU13_7945</name>
</gene>
<dbReference type="GO" id="GO:0016887">
    <property type="term" value="F:ATP hydrolysis activity"/>
    <property type="evidence" value="ECO:0007669"/>
    <property type="project" value="InterPro"/>
</dbReference>
<feature type="domain" description="ABC transporter" evidence="11">
    <location>
        <begin position="1178"/>
        <end position="1403"/>
    </location>
</feature>
<comment type="caution">
    <text evidence="12">The sequence shown here is derived from an EMBL/GenBank/DDBJ whole genome shotgun (WGS) entry which is preliminary data.</text>
</comment>
<accession>A0AA39GEF8</accession>
<dbReference type="Proteomes" id="UP001175261">
    <property type="component" value="Unassembled WGS sequence"/>
</dbReference>
<dbReference type="InterPro" id="IPR003439">
    <property type="entry name" value="ABC_transporter-like_ATP-bd"/>
</dbReference>
<dbReference type="CDD" id="cd03263">
    <property type="entry name" value="ABC_subfamily_A"/>
    <property type="match status" value="2"/>
</dbReference>
<feature type="transmembrane region" description="Helical" evidence="10">
    <location>
        <begin position="364"/>
        <end position="384"/>
    </location>
</feature>
<feature type="transmembrane region" description="Helical" evidence="10">
    <location>
        <begin position="272"/>
        <end position="297"/>
    </location>
</feature>
<comment type="similarity">
    <text evidence="2">Belongs to the ABC transporter superfamily. ABCA family.</text>
</comment>
<evidence type="ECO:0000256" key="5">
    <source>
        <dbReference type="ARBA" id="ARBA00022737"/>
    </source>
</evidence>
<protein>
    <recommendedName>
        <fullName evidence="11">ABC transporter domain-containing protein</fullName>
    </recommendedName>
</protein>
<feature type="domain" description="ABC transporter" evidence="11">
    <location>
        <begin position="463"/>
        <end position="691"/>
    </location>
</feature>
<evidence type="ECO:0000256" key="4">
    <source>
        <dbReference type="ARBA" id="ARBA00022692"/>
    </source>
</evidence>
<keyword evidence="5" id="KW-0677">Repeat</keyword>
<keyword evidence="4 10" id="KW-0812">Transmembrane</keyword>
<dbReference type="GO" id="GO:0016020">
    <property type="term" value="C:membrane"/>
    <property type="evidence" value="ECO:0007669"/>
    <property type="project" value="UniProtKB-SubCell"/>
</dbReference>
<evidence type="ECO:0000313" key="13">
    <source>
        <dbReference type="Proteomes" id="UP001175261"/>
    </source>
</evidence>
<feature type="transmembrane region" description="Helical" evidence="10">
    <location>
        <begin position="334"/>
        <end position="352"/>
    </location>
</feature>
<dbReference type="InterPro" id="IPR027417">
    <property type="entry name" value="P-loop_NTPase"/>
</dbReference>
<feature type="transmembrane region" description="Helical" evidence="10">
    <location>
        <begin position="304"/>
        <end position="328"/>
    </location>
</feature>
<proteinExistence type="inferred from homology"/>
<keyword evidence="9 10" id="KW-0472">Membrane</keyword>
<evidence type="ECO:0000256" key="2">
    <source>
        <dbReference type="ARBA" id="ARBA00008869"/>
    </source>
</evidence>
<dbReference type="FunFam" id="3.40.50.300:FF:000335">
    <property type="entry name" value="ATP binding cassette subfamily A member 5"/>
    <property type="match status" value="1"/>
</dbReference>
<evidence type="ECO:0000256" key="1">
    <source>
        <dbReference type="ARBA" id="ARBA00004141"/>
    </source>
</evidence>
<dbReference type="SMART" id="SM00382">
    <property type="entry name" value="AAA"/>
    <property type="match status" value="2"/>
</dbReference>
<dbReference type="Gene3D" id="3.40.50.300">
    <property type="entry name" value="P-loop containing nucleotide triphosphate hydrolases"/>
    <property type="match status" value="2"/>
</dbReference>
<dbReference type="PROSITE" id="PS00211">
    <property type="entry name" value="ABC_TRANSPORTER_1"/>
    <property type="match status" value="1"/>
</dbReference>
<feature type="transmembrane region" description="Helical" evidence="10">
    <location>
        <begin position="805"/>
        <end position="823"/>
    </location>
</feature>
<evidence type="ECO:0000256" key="7">
    <source>
        <dbReference type="ARBA" id="ARBA00022840"/>
    </source>
</evidence>
<dbReference type="InterPro" id="IPR017871">
    <property type="entry name" value="ABC_transporter-like_CS"/>
</dbReference>
<dbReference type="PANTHER" id="PTHR19229">
    <property type="entry name" value="ATP-BINDING CASSETTE TRANSPORTER SUBFAMILY A ABCA"/>
    <property type="match status" value="1"/>
</dbReference>
<reference evidence="12" key="1">
    <citation type="submission" date="2022-10" db="EMBL/GenBank/DDBJ databases">
        <title>Determination and structural analysis of whole genome sequence of Sarocladium strictum F4-1.</title>
        <authorList>
            <person name="Hu L."/>
            <person name="Jiang Y."/>
        </authorList>
    </citation>
    <scope>NUCLEOTIDE SEQUENCE</scope>
    <source>
        <strain evidence="12">F4-1</strain>
    </source>
</reference>
<evidence type="ECO:0000256" key="10">
    <source>
        <dbReference type="SAM" id="Phobius"/>
    </source>
</evidence>
<feature type="transmembrane region" description="Helical" evidence="10">
    <location>
        <begin position="20"/>
        <end position="44"/>
    </location>
</feature>
<evidence type="ECO:0000259" key="11">
    <source>
        <dbReference type="PROSITE" id="PS50893"/>
    </source>
</evidence>
<feature type="transmembrane region" description="Helical" evidence="10">
    <location>
        <begin position="972"/>
        <end position="994"/>
    </location>
</feature>
<dbReference type="PANTHER" id="PTHR19229:SF36">
    <property type="entry name" value="ATP-BINDING CASSETTE SUB-FAMILY A MEMBER 2"/>
    <property type="match status" value="1"/>
</dbReference>
<dbReference type="PROSITE" id="PS50893">
    <property type="entry name" value="ABC_TRANSPORTER_2"/>
    <property type="match status" value="2"/>
</dbReference>
<feature type="transmembrane region" description="Helical" evidence="10">
    <location>
        <begin position="1109"/>
        <end position="1133"/>
    </location>
</feature>
<organism evidence="12 13">
    <name type="scientific">Sarocladium strictum</name>
    <name type="common">Black bundle disease fungus</name>
    <name type="synonym">Acremonium strictum</name>
    <dbReference type="NCBI Taxonomy" id="5046"/>
    <lineage>
        <taxon>Eukaryota</taxon>
        <taxon>Fungi</taxon>
        <taxon>Dikarya</taxon>
        <taxon>Ascomycota</taxon>
        <taxon>Pezizomycotina</taxon>
        <taxon>Sordariomycetes</taxon>
        <taxon>Hypocreomycetidae</taxon>
        <taxon>Hypocreales</taxon>
        <taxon>Sarocladiaceae</taxon>
        <taxon>Sarocladium</taxon>
    </lineage>
</organism>
<keyword evidence="13" id="KW-1185">Reference proteome</keyword>
<feature type="transmembrane region" description="Helical" evidence="10">
    <location>
        <begin position="1035"/>
        <end position="1056"/>
    </location>
</feature>
<feature type="transmembrane region" description="Helical" evidence="10">
    <location>
        <begin position="928"/>
        <end position="951"/>
    </location>
</feature>
<keyword evidence="7" id="KW-0067">ATP-binding</keyword>
<feature type="transmembrane region" description="Helical" evidence="10">
    <location>
        <begin position="1000"/>
        <end position="1023"/>
    </location>
</feature>
<keyword evidence="8 10" id="KW-1133">Transmembrane helix</keyword>
<dbReference type="InterPro" id="IPR026082">
    <property type="entry name" value="ABCA"/>
</dbReference>